<protein>
    <submittedName>
        <fullName evidence="3 4">Uncharacterized protein LOC105165206</fullName>
    </submittedName>
</protein>
<dbReference type="Pfam" id="PF05623">
    <property type="entry name" value="DUF789"/>
    <property type="match status" value="1"/>
</dbReference>
<evidence type="ECO:0000256" key="1">
    <source>
        <dbReference type="SAM" id="MobiDB-lite"/>
    </source>
</evidence>
<feature type="region of interest" description="Disordered" evidence="1">
    <location>
        <begin position="1"/>
        <end position="22"/>
    </location>
</feature>
<name>A0A6I9TMY8_SESIN</name>
<dbReference type="KEGG" id="sind:105165206"/>
<evidence type="ECO:0000313" key="4">
    <source>
        <dbReference type="RefSeq" id="XP_011082438.1"/>
    </source>
</evidence>
<organism evidence="2 3">
    <name type="scientific">Sesamum indicum</name>
    <name type="common">Oriental sesame</name>
    <name type="synonym">Sesamum orientale</name>
    <dbReference type="NCBI Taxonomy" id="4182"/>
    <lineage>
        <taxon>Eukaryota</taxon>
        <taxon>Viridiplantae</taxon>
        <taxon>Streptophyta</taxon>
        <taxon>Embryophyta</taxon>
        <taxon>Tracheophyta</taxon>
        <taxon>Spermatophyta</taxon>
        <taxon>Magnoliopsida</taxon>
        <taxon>eudicotyledons</taxon>
        <taxon>Gunneridae</taxon>
        <taxon>Pentapetalae</taxon>
        <taxon>asterids</taxon>
        <taxon>lamiids</taxon>
        <taxon>Lamiales</taxon>
        <taxon>Pedaliaceae</taxon>
        <taxon>Sesamum</taxon>
    </lineage>
</organism>
<dbReference type="GeneID" id="105165206"/>
<dbReference type="RefSeq" id="XP_011082436.1">
    <property type="nucleotide sequence ID" value="XM_011084134.2"/>
</dbReference>
<evidence type="ECO:0000313" key="3">
    <source>
        <dbReference type="RefSeq" id="XP_011082436.1"/>
    </source>
</evidence>
<proteinExistence type="predicted"/>
<sequence length="195" mass="21953">MQLYVDPSKPSSELRGPHEEGDAELHRLPSIFGIIDPEADRRAKSVSDLNIQRLNMLSPGEKFVKGSSGSEADIANSPGRTLFQFLEHEQPHNCRPLTDKISALPSQYPELRKCRSCDLLPSSWICVAWYPIYRIPIGPTLRDLDACFLTFHSLSTQSRSNTPPGFMLQILERSTALSIQLQSFHYQSLDLPQTT</sequence>
<keyword evidence="2" id="KW-1185">Reference proteome</keyword>
<dbReference type="PANTHER" id="PTHR31343:SF4">
    <property type="entry name" value="DUF789 DOMAIN-CONTAINING PROTEIN"/>
    <property type="match status" value="1"/>
</dbReference>
<dbReference type="AlphaFoldDB" id="A0A6I9TMY8"/>
<dbReference type="InterPro" id="IPR008507">
    <property type="entry name" value="DUF789"/>
</dbReference>
<dbReference type="PANTHER" id="PTHR31343">
    <property type="entry name" value="T15D22.8"/>
    <property type="match status" value="1"/>
</dbReference>
<accession>A0A6I9TMY8</accession>
<reference evidence="3 4" key="1">
    <citation type="submission" date="2025-04" db="UniProtKB">
        <authorList>
            <consortium name="RefSeq"/>
        </authorList>
    </citation>
    <scope>IDENTIFICATION</scope>
</reference>
<gene>
    <name evidence="3 4" type="primary">LOC105165206</name>
</gene>
<dbReference type="OrthoDB" id="1716402at2759"/>
<dbReference type="Proteomes" id="UP000504604">
    <property type="component" value="Linkage group LG6"/>
</dbReference>
<evidence type="ECO:0000313" key="2">
    <source>
        <dbReference type="Proteomes" id="UP000504604"/>
    </source>
</evidence>
<dbReference type="RefSeq" id="XP_011082438.1">
    <property type="nucleotide sequence ID" value="XM_011084136.2"/>
</dbReference>